<evidence type="ECO:0000256" key="1">
    <source>
        <dbReference type="PROSITE-ProRule" id="PRU00169"/>
    </source>
</evidence>
<dbReference type="Pfam" id="PF00072">
    <property type="entry name" value="Response_reg"/>
    <property type="match status" value="1"/>
</dbReference>
<dbReference type="InterPro" id="IPR011006">
    <property type="entry name" value="CheY-like_superfamily"/>
</dbReference>
<sequence length="122" mass="12989">MVLAGISVLIIEDEALIAMELEMAVENAGASIVGPIGRLDEGVKAAQERVVDVALLDIDLGGQESFPIADILIERGVPFVFHTGHGQRHEIAKLYPEILVCTKPTGLPCLIDALSKLSHPPT</sequence>
<organism evidence="3 4">
    <name type="scientific">Allopontixanthobacter sediminis</name>
    <dbReference type="NCBI Taxonomy" id="1689985"/>
    <lineage>
        <taxon>Bacteria</taxon>
        <taxon>Pseudomonadati</taxon>
        <taxon>Pseudomonadota</taxon>
        <taxon>Alphaproteobacteria</taxon>
        <taxon>Sphingomonadales</taxon>
        <taxon>Erythrobacteraceae</taxon>
        <taxon>Allopontixanthobacter</taxon>
    </lineage>
</organism>
<feature type="modified residue" description="4-aspartylphosphate" evidence="1">
    <location>
        <position position="57"/>
    </location>
</feature>
<accession>A0A845B4K0</accession>
<reference evidence="3 4" key="1">
    <citation type="submission" date="2019-12" db="EMBL/GenBank/DDBJ databases">
        <title>Genomic-based taxomic classification of the family Erythrobacteraceae.</title>
        <authorList>
            <person name="Xu L."/>
        </authorList>
    </citation>
    <scope>NUCLEOTIDE SEQUENCE [LARGE SCALE GENOMIC DNA]</scope>
    <source>
        <strain evidence="3 4">KCTC 42453</strain>
    </source>
</reference>
<keyword evidence="4" id="KW-1185">Reference proteome</keyword>
<dbReference type="SMART" id="SM00448">
    <property type="entry name" value="REC"/>
    <property type="match status" value="1"/>
</dbReference>
<gene>
    <name evidence="3" type="ORF">GRI65_12800</name>
</gene>
<dbReference type="InterPro" id="IPR001789">
    <property type="entry name" value="Sig_transdc_resp-reg_receiver"/>
</dbReference>
<evidence type="ECO:0000313" key="3">
    <source>
        <dbReference type="EMBL" id="MXP45328.1"/>
    </source>
</evidence>
<evidence type="ECO:0000313" key="4">
    <source>
        <dbReference type="Proteomes" id="UP000431922"/>
    </source>
</evidence>
<dbReference type="RefSeq" id="WP_160756941.1">
    <property type="nucleotide sequence ID" value="NZ_WTYL01000003.1"/>
</dbReference>
<dbReference type="AlphaFoldDB" id="A0A845B4K0"/>
<keyword evidence="1" id="KW-0597">Phosphoprotein</keyword>
<protein>
    <submittedName>
        <fullName evidence="3">Response regulator</fullName>
    </submittedName>
</protein>
<proteinExistence type="predicted"/>
<dbReference type="Proteomes" id="UP000431922">
    <property type="component" value="Unassembled WGS sequence"/>
</dbReference>
<feature type="domain" description="Response regulatory" evidence="2">
    <location>
        <begin position="7"/>
        <end position="118"/>
    </location>
</feature>
<comment type="caution">
    <text evidence="3">The sequence shown here is derived from an EMBL/GenBank/DDBJ whole genome shotgun (WGS) entry which is preliminary data.</text>
</comment>
<dbReference type="Gene3D" id="3.40.50.2300">
    <property type="match status" value="1"/>
</dbReference>
<dbReference type="OrthoDB" id="7774278at2"/>
<dbReference type="SUPFAM" id="SSF52172">
    <property type="entry name" value="CheY-like"/>
    <property type="match status" value="1"/>
</dbReference>
<dbReference type="PROSITE" id="PS50110">
    <property type="entry name" value="RESPONSE_REGULATORY"/>
    <property type="match status" value="1"/>
</dbReference>
<evidence type="ECO:0000259" key="2">
    <source>
        <dbReference type="PROSITE" id="PS50110"/>
    </source>
</evidence>
<dbReference type="GO" id="GO:0000160">
    <property type="term" value="P:phosphorelay signal transduction system"/>
    <property type="evidence" value="ECO:0007669"/>
    <property type="project" value="InterPro"/>
</dbReference>
<dbReference type="EMBL" id="WTYL01000003">
    <property type="protein sequence ID" value="MXP45328.1"/>
    <property type="molecule type" value="Genomic_DNA"/>
</dbReference>
<name>A0A845B4K0_9SPHN</name>